<protein>
    <submittedName>
        <fullName evidence="1">Uncharacterized protein</fullName>
    </submittedName>
</protein>
<dbReference type="EMBL" id="QYUQ01000002">
    <property type="protein sequence ID" value="RJG02124.1"/>
    <property type="molecule type" value="Genomic_DNA"/>
</dbReference>
<evidence type="ECO:0000313" key="2">
    <source>
        <dbReference type="Proteomes" id="UP000266327"/>
    </source>
</evidence>
<gene>
    <name evidence="1" type="ORF">D3878_11495</name>
</gene>
<dbReference type="Proteomes" id="UP000266327">
    <property type="component" value="Unassembled WGS sequence"/>
</dbReference>
<reference evidence="2" key="1">
    <citation type="submission" date="2018-09" db="EMBL/GenBank/DDBJ databases">
        <authorList>
            <person name="Zhu H."/>
        </authorList>
    </citation>
    <scope>NUCLEOTIDE SEQUENCE [LARGE SCALE GENOMIC DNA]</scope>
    <source>
        <strain evidence="2">K1S02-23</strain>
    </source>
</reference>
<keyword evidence="2" id="KW-1185">Reference proteome</keyword>
<organism evidence="1 2">
    <name type="scientific">Noviherbaspirillum sedimenti</name>
    <dbReference type="NCBI Taxonomy" id="2320865"/>
    <lineage>
        <taxon>Bacteria</taxon>
        <taxon>Pseudomonadati</taxon>
        <taxon>Pseudomonadota</taxon>
        <taxon>Betaproteobacteria</taxon>
        <taxon>Burkholderiales</taxon>
        <taxon>Oxalobacteraceae</taxon>
        <taxon>Noviherbaspirillum</taxon>
    </lineage>
</organism>
<comment type="caution">
    <text evidence="1">The sequence shown here is derived from an EMBL/GenBank/DDBJ whole genome shotgun (WGS) entry which is preliminary data.</text>
</comment>
<evidence type="ECO:0000313" key="1">
    <source>
        <dbReference type="EMBL" id="RJG02124.1"/>
    </source>
</evidence>
<dbReference type="OrthoDB" id="1550996at2"/>
<dbReference type="RefSeq" id="WP_119785583.1">
    <property type="nucleotide sequence ID" value="NZ_QYUQ01000002.1"/>
</dbReference>
<dbReference type="AlphaFoldDB" id="A0A3A3G2M6"/>
<accession>A0A3A3G2M6</accession>
<sequence length="181" mass="20077">MATKKNTPSWSDVKTKLADFDRAGLIGLVQDLYATSKDNQAFLHARFALGGDVLKLYKATIDRWLWPDVFKKQDTSVAKAKKAIADYKKAVGQPDGLAELMVFYCERAAGFSSDIGLQDEGYFDALVRMFEQALKAIAALPDAARPALLKRLDEVRRICHNFGYGVGDDMDELLAEHGVDD</sequence>
<name>A0A3A3G2M6_9BURK</name>
<proteinExistence type="predicted"/>